<evidence type="ECO:0000313" key="3">
    <source>
        <dbReference type="EMBL" id="KIM86454.1"/>
    </source>
</evidence>
<sequence>MAQIYAEQVVSELKDQTQEGRGILQDIVKSHAFIYPLHGIYYSARHPSLFTAIRSQIYKSIFLSLAITMVFFAILYLPQVAFLAFTSGPLAFIAAIPVVLGEAAVMSRFLARGLWLSDVHEKLFDAVLARHPSSAPLIERGKNLTRTLSGRSSKIGKLMLKPVSRFSPAELVRYIISLPLSMVPGLGTAFFLVYNGTKSGPKFHDRYFALKGINGSEREMIIARRRGAYASFGVMSTALQLIPGVSMIFECTNVVGAALWAAELERSGEKANEPTRDEIISDAGGHEVEEEL</sequence>
<keyword evidence="2" id="KW-0812">Transmembrane</keyword>
<evidence type="ECO:0000313" key="4">
    <source>
        <dbReference type="Proteomes" id="UP000054166"/>
    </source>
</evidence>
<keyword evidence="2" id="KW-0472">Membrane</keyword>
<reference evidence="4" key="2">
    <citation type="submission" date="2015-01" db="EMBL/GenBank/DDBJ databases">
        <title>Evolutionary Origins and Diversification of the Mycorrhizal Mutualists.</title>
        <authorList>
            <consortium name="DOE Joint Genome Institute"/>
            <consortium name="Mycorrhizal Genomics Consortium"/>
            <person name="Kohler A."/>
            <person name="Kuo A."/>
            <person name="Nagy L.G."/>
            <person name="Floudas D."/>
            <person name="Copeland A."/>
            <person name="Barry K.W."/>
            <person name="Cichocki N."/>
            <person name="Veneault-Fourrey C."/>
            <person name="LaButti K."/>
            <person name="Lindquist E.A."/>
            <person name="Lipzen A."/>
            <person name="Lundell T."/>
            <person name="Morin E."/>
            <person name="Murat C."/>
            <person name="Riley R."/>
            <person name="Ohm R."/>
            <person name="Sun H."/>
            <person name="Tunlid A."/>
            <person name="Henrissat B."/>
            <person name="Grigoriev I.V."/>
            <person name="Hibbett D.S."/>
            <person name="Martin F."/>
        </authorList>
    </citation>
    <scope>NUCLEOTIDE SEQUENCE [LARGE SCALE GENOMIC DNA]</scope>
    <source>
        <strain evidence="4">F 1598</strain>
    </source>
</reference>
<keyword evidence="4" id="KW-1185">Reference proteome</keyword>
<feature type="region of interest" description="Disordered" evidence="1">
    <location>
        <begin position="269"/>
        <end position="292"/>
    </location>
</feature>
<feature type="transmembrane region" description="Helical" evidence="2">
    <location>
        <begin position="171"/>
        <end position="194"/>
    </location>
</feature>
<dbReference type="EMBL" id="KN832982">
    <property type="protein sequence ID" value="KIM86454.1"/>
    <property type="molecule type" value="Genomic_DNA"/>
</dbReference>
<evidence type="ECO:0000256" key="1">
    <source>
        <dbReference type="SAM" id="MobiDB-lite"/>
    </source>
</evidence>
<dbReference type="AlphaFoldDB" id="A0A0C3G3H2"/>
<dbReference type="HOGENOM" id="CLU_062645_0_0_1"/>
<keyword evidence="2" id="KW-1133">Transmembrane helix</keyword>
<organism evidence="3 4">
    <name type="scientific">Piloderma croceum (strain F 1598)</name>
    <dbReference type="NCBI Taxonomy" id="765440"/>
    <lineage>
        <taxon>Eukaryota</taxon>
        <taxon>Fungi</taxon>
        <taxon>Dikarya</taxon>
        <taxon>Basidiomycota</taxon>
        <taxon>Agaricomycotina</taxon>
        <taxon>Agaricomycetes</taxon>
        <taxon>Agaricomycetidae</taxon>
        <taxon>Atheliales</taxon>
        <taxon>Atheliaceae</taxon>
        <taxon>Piloderma</taxon>
    </lineage>
</organism>
<accession>A0A0C3G3H2</accession>
<proteinExistence type="predicted"/>
<dbReference type="Proteomes" id="UP000054166">
    <property type="component" value="Unassembled WGS sequence"/>
</dbReference>
<gene>
    <name evidence="3" type="ORF">PILCRDRAFT_816415</name>
</gene>
<dbReference type="PANTHER" id="PTHR34292">
    <property type="entry name" value="OUTER SPORE WALL PROTEIN LDS1"/>
    <property type="match status" value="1"/>
</dbReference>
<feature type="transmembrane region" description="Helical" evidence="2">
    <location>
        <begin position="228"/>
        <end position="249"/>
    </location>
</feature>
<name>A0A0C3G3H2_PILCF</name>
<dbReference type="InterPro" id="IPR052786">
    <property type="entry name" value="Spore_wall_assembly"/>
</dbReference>
<feature type="transmembrane region" description="Helical" evidence="2">
    <location>
        <begin position="57"/>
        <end position="78"/>
    </location>
</feature>
<protein>
    <recommendedName>
        <fullName evidence="5">Outer spore wall protein RRT8</fullName>
    </recommendedName>
</protein>
<dbReference type="InParanoid" id="A0A0C3G3H2"/>
<reference evidence="3 4" key="1">
    <citation type="submission" date="2014-04" db="EMBL/GenBank/DDBJ databases">
        <authorList>
            <consortium name="DOE Joint Genome Institute"/>
            <person name="Kuo A."/>
            <person name="Tarkka M."/>
            <person name="Buscot F."/>
            <person name="Kohler A."/>
            <person name="Nagy L.G."/>
            <person name="Floudas D."/>
            <person name="Copeland A."/>
            <person name="Barry K.W."/>
            <person name="Cichocki N."/>
            <person name="Veneault-Fourrey C."/>
            <person name="LaButti K."/>
            <person name="Lindquist E.A."/>
            <person name="Lipzen A."/>
            <person name="Lundell T."/>
            <person name="Morin E."/>
            <person name="Murat C."/>
            <person name="Sun H."/>
            <person name="Tunlid A."/>
            <person name="Henrissat B."/>
            <person name="Grigoriev I.V."/>
            <person name="Hibbett D.S."/>
            <person name="Martin F."/>
            <person name="Nordberg H.P."/>
            <person name="Cantor M.N."/>
            <person name="Hua S.X."/>
        </authorList>
    </citation>
    <scope>NUCLEOTIDE SEQUENCE [LARGE SCALE GENOMIC DNA]</scope>
    <source>
        <strain evidence="3 4">F 1598</strain>
    </source>
</reference>
<dbReference type="PANTHER" id="PTHR34292:SF2">
    <property type="entry name" value="OUTER SPORE WALL PROTEIN LDS1"/>
    <property type="match status" value="1"/>
</dbReference>
<evidence type="ECO:0008006" key="5">
    <source>
        <dbReference type="Google" id="ProtNLM"/>
    </source>
</evidence>
<dbReference type="OrthoDB" id="2107885at2759"/>
<evidence type="ECO:0000256" key="2">
    <source>
        <dbReference type="SAM" id="Phobius"/>
    </source>
</evidence>
<dbReference type="STRING" id="765440.A0A0C3G3H2"/>